<dbReference type="InterPro" id="IPR001892">
    <property type="entry name" value="Ribosomal_uS13"/>
</dbReference>
<reference evidence="12" key="1">
    <citation type="submission" date="2023-03" db="EMBL/GenBank/DDBJ databases">
        <authorList>
            <person name="Steffen K."/>
            <person name="Cardenas P."/>
        </authorList>
    </citation>
    <scope>NUCLEOTIDE SEQUENCE</scope>
</reference>
<keyword evidence="13" id="KW-1185">Reference proteome</keyword>
<comment type="similarity">
    <text evidence="1 10">Belongs to the universal ribosomal protein uS11 family.</text>
</comment>
<sequence>MARVAGIDIPDNKRLDYSLRRIYGIGPVIARDIAIKADVEGNPRVQDMGEDDLTRIREIIDREYMVEGDLRREVNGNIRRLIDIGSYRGLRHRRNLPVRGQRTRTNARTKRGTRKTVAGRRRAGTRSLTDPQGNLLAWGSSGTAGFKGSRKGTAFAAQRAAEGAARKAMEHGLRQVEVFVRGPGSGREVAIRSLQAAGLAITSIRDVTPIPHNGCRPPKSRRV</sequence>
<dbReference type="InterPro" id="IPR036967">
    <property type="entry name" value="Ribosomal_uS11_sf"/>
</dbReference>
<dbReference type="Pfam" id="PF00411">
    <property type="entry name" value="Ribosomal_S11"/>
    <property type="match status" value="1"/>
</dbReference>
<keyword evidence="7 10" id="KW-0687">Ribonucleoprotein</keyword>
<evidence type="ECO:0000256" key="10">
    <source>
        <dbReference type="RuleBase" id="RU003629"/>
    </source>
</evidence>
<evidence type="ECO:0000256" key="11">
    <source>
        <dbReference type="SAM" id="MobiDB-lite"/>
    </source>
</evidence>
<dbReference type="PROSITE" id="PS50159">
    <property type="entry name" value="RIBOSOMAL_S13_2"/>
    <property type="match status" value="1"/>
</dbReference>
<accession>A0AA35XJY7</accession>
<dbReference type="HAMAP" id="MF_01315">
    <property type="entry name" value="Ribosomal_uS13"/>
    <property type="match status" value="1"/>
</dbReference>
<feature type="region of interest" description="Disordered" evidence="11">
    <location>
        <begin position="100"/>
        <end position="132"/>
    </location>
</feature>
<dbReference type="InterPro" id="IPR010979">
    <property type="entry name" value="Ribosomal_uS13-like_H2TH"/>
</dbReference>
<gene>
    <name evidence="12" type="ORF">GBAR_LOCUS29805</name>
</gene>
<dbReference type="FunFam" id="1.10.8.50:FF:000001">
    <property type="entry name" value="30S ribosomal protein S13"/>
    <property type="match status" value="1"/>
</dbReference>
<dbReference type="InterPro" id="IPR018102">
    <property type="entry name" value="Ribosomal_uS11_CS"/>
</dbReference>
<dbReference type="InterPro" id="IPR001971">
    <property type="entry name" value="Ribosomal_uS11"/>
</dbReference>
<dbReference type="NCBIfam" id="TIGR03631">
    <property type="entry name" value="uS13_bact"/>
    <property type="match status" value="1"/>
</dbReference>
<dbReference type="EMBL" id="CASHTH010004203">
    <property type="protein sequence ID" value="CAI8054640.1"/>
    <property type="molecule type" value="Genomic_DNA"/>
</dbReference>
<dbReference type="PROSITE" id="PS00054">
    <property type="entry name" value="RIBOSOMAL_S11"/>
    <property type="match status" value="1"/>
</dbReference>
<dbReference type="InterPro" id="IPR019980">
    <property type="entry name" value="Ribosomal_uS13_bac-type"/>
</dbReference>
<dbReference type="PROSITE" id="PS00646">
    <property type="entry name" value="RIBOSOMAL_S13_1"/>
    <property type="match status" value="1"/>
</dbReference>
<proteinExistence type="inferred from homology"/>
<keyword evidence="6 10" id="KW-0689">Ribosomal protein</keyword>
<dbReference type="AlphaFoldDB" id="A0AA35XJY7"/>
<evidence type="ECO:0000256" key="3">
    <source>
        <dbReference type="ARBA" id="ARBA00011458"/>
    </source>
</evidence>
<evidence type="ECO:0000256" key="7">
    <source>
        <dbReference type="ARBA" id="ARBA00023274"/>
    </source>
</evidence>
<dbReference type="GO" id="GO:0006412">
    <property type="term" value="P:translation"/>
    <property type="evidence" value="ECO:0007669"/>
    <property type="project" value="InterPro"/>
</dbReference>
<comment type="caution">
    <text evidence="12">The sequence shown here is derived from an EMBL/GenBank/DDBJ whole genome shotgun (WGS) entry which is preliminary data.</text>
</comment>
<dbReference type="SUPFAM" id="SSF53137">
    <property type="entry name" value="Translational machinery components"/>
    <property type="match status" value="1"/>
</dbReference>
<dbReference type="SUPFAM" id="SSF46946">
    <property type="entry name" value="S13-like H2TH domain"/>
    <property type="match status" value="1"/>
</dbReference>
<evidence type="ECO:0000256" key="6">
    <source>
        <dbReference type="ARBA" id="ARBA00022980"/>
    </source>
</evidence>
<evidence type="ECO:0000256" key="4">
    <source>
        <dbReference type="ARBA" id="ARBA00022730"/>
    </source>
</evidence>
<dbReference type="NCBIfam" id="NF003698">
    <property type="entry name" value="PRK05309.1"/>
    <property type="match status" value="1"/>
</dbReference>
<dbReference type="Gene3D" id="3.30.420.80">
    <property type="entry name" value="Ribosomal protein S11"/>
    <property type="match status" value="1"/>
</dbReference>
<comment type="similarity">
    <text evidence="2">Belongs to the universal ribosomal protein uS13 family.</text>
</comment>
<dbReference type="Proteomes" id="UP001174909">
    <property type="component" value="Unassembled WGS sequence"/>
</dbReference>
<evidence type="ECO:0000313" key="13">
    <source>
        <dbReference type="Proteomes" id="UP001174909"/>
    </source>
</evidence>
<evidence type="ECO:0000256" key="1">
    <source>
        <dbReference type="ARBA" id="ARBA00006194"/>
    </source>
</evidence>
<dbReference type="PANTHER" id="PTHR11759">
    <property type="entry name" value="40S RIBOSOMAL PROTEIN S14/30S RIBOSOMAL PROTEIN S11"/>
    <property type="match status" value="1"/>
</dbReference>
<dbReference type="Gene3D" id="4.10.910.10">
    <property type="entry name" value="30s ribosomal protein s13, domain 2"/>
    <property type="match status" value="1"/>
</dbReference>
<feature type="compositionally biased region" description="Basic residues" evidence="11">
    <location>
        <begin position="100"/>
        <end position="124"/>
    </location>
</feature>
<comment type="subunit">
    <text evidence="3">Part of the 30S ribosomal subunit.</text>
</comment>
<dbReference type="InterPro" id="IPR018269">
    <property type="entry name" value="Ribosomal_uS13_CS"/>
</dbReference>
<organism evidence="12 13">
    <name type="scientific">Geodia barretti</name>
    <name type="common">Barrett's horny sponge</name>
    <dbReference type="NCBI Taxonomy" id="519541"/>
    <lineage>
        <taxon>Eukaryota</taxon>
        <taxon>Metazoa</taxon>
        <taxon>Porifera</taxon>
        <taxon>Demospongiae</taxon>
        <taxon>Heteroscleromorpha</taxon>
        <taxon>Tetractinellida</taxon>
        <taxon>Astrophorina</taxon>
        <taxon>Geodiidae</taxon>
        <taxon>Geodia</taxon>
    </lineage>
</organism>
<dbReference type="GO" id="GO:0019843">
    <property type="term" value="F:rRNA binding"/>
    <property type="evidence" value="ECO:0007669"/>
    <property type="project" value="UniProtKB-KW"/>
</dbReference>
<protein>
    <recommendedName>
        <fullName evidence="8">Small ribosomal subunit protein uS13</fullName>
    </recommendedName>
    <alternativeName>
        <fullName evidence="9">40S ribosomal protein S18</fullName>
    </alternativeName>
</protein>
<evidence type="ECO:0000256" key="8">
    <source>
        <dbReference type="ARBA" id="ARBA00035166"/>
    </source>
</evidence>
<name>A0AA35XJY7_GEOBA</name>
<dbReference type="GO" id="GO:0003735">
    <property type="term" value="F:structural constituent of ribosome"/>
    <property type="evidence" value="ECO:0007669"/>
    <property type="project" value="InterPro"/>
</dbReference>
<evidence type="ECO:0000256" key="5">
    <source>
        <dbReference type="ARBA" id="ARBA00022884"/>
    </source>
</evidence>
<evidence type="ECO:0000313" key="12">
    <source>
        <dbReference type="EMBL" id="CAI8054640.1"/>
    </source>
</evidence>
<dbReference type="Pfam" id="PF00416">
    <property type="entry name" value="Ribosomal_S13"/>
    <property type="match status" value="1"/>
</dbReference>
<dbReference type="GO" id="GO:1990904">
    <property type="term" value="C:ribonucleoprotein complex"/>
    <property type="evidence" value="ECO:0007669"/>
    <property type="project" value="UniProtKB-KW"/>
</dbReference>
<dbReference type="Gene3D" id="1.10.8.50">
    <property type="match status" value="1"/>
</dbReference>
<dbReference type="GO" id="GO:0005840">
    <property type="term" value="C:ribosome"/>
    <property type="evidence" value="ECO:0007669"/>
    <property type="project" value="UniProtKB-KW"/>
</dbReference>
<evidence type="ECO:0000256" key="2">
    <source>
        <dbReference type="ARBA" id="ARBA00008080"/>
    </source>
</evidence>
<dbReference type="InterPro" id="IPR027437">
    <property type="entry name" value="Rbsml_uS13_C"/>
</dbReference>
<dbReference type="HAMAP" id="MF_01310">
    <property type="entry name" value="Ribosomal_uS11"/>
    <property type="match status" value="1"/>
</dbReference>
<keyword evidence="4" id="KW-0699">rRNA-binding</keyword>
<keyword evidence="5" id="KW-0694">RNA-binding</keyword>
<evidence type="ECO:0000256" key="9">
    <source>
        <dbReference type="ARBA" id="ARBA00035468"/>
    </source>
</evidence>